<dbReference type="OrthoDB" id="9775193at2"/>
<dbReference type="Proteomes" id="UP000218899">
    <property type="component" value="Chromosome"/>
</dbReference>
<evidence type="ECO:0000256" key="2">
    <source>
        <dbReference type="SAM" id="Phobius"/>
    </source>
</evidence>
<feature type="transmembrane region" description="Helical" evidence="2">
    <location>
        <begin position="190"/>
        <end position="214"/>
    </location>
</feature>
<gene>
    <name evidence="3" type="ORF">SVA_2609</name>
</gene>
<reference evidence="3 4" key="1">
    <citation type="submission" date="2015-08" db="EMBL/GenBank/DDBJ databases">
        <title>Complete genome sequence of Sulfurifustis variabilis.</title>
        <authorList>
            <person name="Miura A."/>
            <person name="Kojima H."/>
            <person name="Fukui M."/>
        </authorList>
    </citation>
    <scope>NUCLEOTIDE SEQUENCE [LARGE SCALE GENOMIC DNA]</scope>
    <source>
        <strain evidence="4">skN76</strain>
    </source>
</reference>
<keyword evidence="4" id="KW-1185">Reference proteome</keyword>
<sequence length="283" mass="31968">MFTSNPFAELSANIPVAVMQGYIILMVLLVIVGTILDMMHKKSAKYFFLNAEKEKKNAKRQVGVGEKAVIAASVLLNEVATSGEFCNPRRRLSHLLTMWGTIIFVATTAILIFGYPTPETPAPAILPQLWHIGALMLAVGGYWFWFFIRVDVSAEGLTWWRLERADLFILSLLATATFALLWSFTQYRGISGWSTLFLVLFALSGVVLFGGVYWSKFAHMFFKPAAAFQKRVTRADGSREDLPFDYDPRDPEVQRKFPDLAEYMGKNPPNMGPGIRRERPSHY</sequence>
<feature type="transmembrane region" description="Helical" evidence="2">
    <location>
        <begin position="12"/>
        <end position="36"/>
    </location>
</feature>
<organism evidence="3 4">
    <name type="scientific">Sulfurifustis variabilis</name>
    <dbReference type="NCBI Taxonomy" id="1675686"/>
    <lineage>
        <taxon>Bacteria</taxon>
        <taxon>Pseudomonadati</taxon>
        <taxon>Pseudomonadota</taxon>
        <taxon>Gammaproteobacteria</taxon>
        <taxon>Acidiferrobacterales</taxon>
        <taxon>Acidiferrobacteraceae</taxon>
        <taxon>Sulfurifustis</taxon>
    </lineage>
</organism>
<evidence type="ECO:0000313" key="3">
    <source>
        <dbReference type="EMBL" id="BAU49157.1"/>
    </source>
</evidence>
<feature type="transmembrane region" description="Helical" evidence="2">
    <location>
        <begin position="167"/>
        <end position="184"/>
    </location>
</feature>
<dbReference type="AlphaFoldDB" id="A0A1B4VEP9"/>
<keyword evidence="2" id="KW-0812">Transmembrane</keyword>
<dbReference type="KEGG" id="sva:SVA_2609"/>
<keyword evidence="2" id="KW-0472">Membrane</keyword>
<protein>
    <submittedName>
        <fullName evidence="3">Adenylylsulfate reductase</fullName>
    </submittedName>
</protein>
<feature type="transmembrane region" description="Helical" evidence="2">
    <location>
        <begin position="95"/>
        <end position="116"/>
    </location>
</feature>
<feature type="transmembrane region" description="Helical" evidence="2">
    <location>
        <begin position="128"/>
        <end position="147"/>
    </location>
</feature>
<keyword evidence="2" id="KW-1133">Transmembrane helix</keyword>
<accession>A0A1B4VEP9</accession>
<dbReference type="RefSeq" id="WP_096461602.1">
    <property type="nucleotide sequence ID" value="NZ_AP014936.1"/>
</dbReference>
<feature type="region of interest" description="Disordered" evidence="1">
    <location>
        <begin position="263"/>
        <end position="283"/>
    </location>
</feature>
<name>A0A1B4VEP9_9GAMM</name>
<dbReference type="EMBL" id="AP014936">
    <property type="protein sequence ID" value="BAU49157.1"/>
    <property type="molecule type" value="Genomic_DNA"/>
</dbReference>
<evidence type="ECO:0000256" key="1">
    <source>
        <dbReference type="SAM" id="MobiDB-lite"/>
    </source>
</evidence>
<proteinExistence type="predicted"/>
<evidence type="ECO:0000313" key="4">
    <source>
        <dbReference type="Proteomes" id="UP000218899"/>
    </source>
</evidence>